<dbReference type="InParanoid" id="A0A0G4GAR9"/>
<evidence type="ECO:0000256" key="4">
    <source>
        <dbReference type="PROSITE-ProRule" id="PRU00239"/>
    </source>
</evidence>
<keyword evidence="7" id="KW-1185">Reference proteome</keyword>
<evidence type="ECO:0000256" key="1">
    <source>
        <dbReference type="ARBA" id="ARBA00022670"/>
    </source>
</evidence>
<dbReference type="InterPro" id="IPR051297">
    <property type="entry name" value="PalB/RIM13"/>
</dbReference>
<organism evidence="6 7">
    <name type="scientific">Vitrella brassicaformis (strain CCMP3155)</name>
    <dbReference type="NCBI Taxonomy" id="1169540"/>
    <lineage>
        <taxon>Eukaryota</taxon>
        <taxon>Sar</taxon>
        <taxon>Alveolata</taxon>
        <taxon>Colpodellida</taxon>
        <taxon>Vitrellaceae</taxon>
        <taxon>Vitrella</taxon>
    </lineage>
</organism>
<dbReference type="InterPro" id="IPR038765">
    <property type="entry name" value="Papain-like_cys_pep_sf"/>
</dbReference>
<evidence type="ECO:0000313" key="6">
    <source>
        <dbReference type="EMBL" id="CEM25892.1"/>
    </source>
</evidence>
<dbReference type="SMART" id="SM00720">
    <property type="entry name" value="calpain_III"/>
    <property type="match status" value="1"/>
</dbReference>
<name>A0A0G4GAR9_VITBC</name>
<gene>
    <name evidence="6" type="ORF">Vbra_2661</name>
</gene>
<proteinExistence type="predicted"/>
<accession>A0A0G4GAR9</accession>
<dbReference type="OrthoDB" id="167576at2759"/>
<dbReference type="OMA" id="LHVYNDT"/>
<evidence type="ECO:0000256" key="2">
    <source>
        <dbReference type="ARBA" id="ARBA00022801"/>
    </source>
</evidence>
<dbReference type="SUPFAM" id="SSF54001">
    <property type="entry name" value="Cysteine proteinases"/>
    <property type="match status" value="1"/>
</dbReference>
<keyword evidence="1" id="KW-0645">Protease</keyword>
<dbReference type="SMART" id="SM00230">
    <property type="entry name" value="CysPc"/>
    <property type="match status" value="1"/>
</dbReference>
<feature type="domain" description="Calpain catalytic" evidence="5">
    <location>
        <begin position="1"/>
        <end position="183"/>
    </location>
</feature>
<dbReference type="PANTHER" id="PTHR46143:SF1">
    <property type="entry name" value="CALPAIN-7"/>
    <property type="match status" value="1"/>
</dbReference>
<protein>
    <recommendedName>
        <fullName evidence="5">Calpain catalytic domain-containing protein</fullName>
    </recommendedName>
</protein>
<dbReference type="Pfam" id="PF01067">
    <property type="entry name" value="Calpain_III"/>
    <property type="match status" value="1"/>
</dbReference>
<dbReference type="VEuPathDB" id="CryptoDB:Vbra_2661"/>
<keyword evidence="3" id="KW-0788">Thiol protease</keyword>
<dbReference type="STRING" id="1169540.A0A0G4GAR9"/>
<dbReference type="Gene3D" id="3.90.70.10">
    <property type="entry name" value="Cysteine proteinases"/>
    <property type="match status" value="1"/>
</dbReference>
<dbReference type="PhylomeDB" id="A0A0G4GAR9"/>
<dbReference type="EMBL" id="CDMY01000605">
    <property type="protein sequence ID" value="CEM25892.1"/>
    <property type="molecule type" value="Genomic_DNA"/>
</dbReference>
<dbReference type="InterPro" id="IPR022682">
    <property type="entry name" value="Calpain_domain_III"/>
</dbReference>
<dbReference type="GO" id="GO:0004198">
    <property type="term" value="F:calcium-dependent cysteine-type endopeptidase activity"/>
    <property type="evidence" value="ECO:0007669"/>
    <property type="project" value="InterPro"/>
</dbReference>
<dbReference type="AlphaFoldDB" id="A0A0G4GAR9"/>
<dbReference type="PANTHER" id="PTHR46143">
    <property type="entry name" value="CALPAIN-7"/>
    <property type="match status" value="1"/>
</dbReference>
<dbReference type="PROSITE" id="PS50203">
    <property type="entry name" value="CALPAIN_CAT"/>
    <property type="match status" value="1"/>
</dbReference>
<dbReference type="InterPro" id="IPR036213">
    <property type="entry name" value="Calpain_III_sf"/>
</dbReference>
<evidence type="ECO:0000313" key="7">
    <source>
        <dbReference type="Proteomes" id="UP000041254"/>
    </source>
</evidence>
<dbReference type="GO" id="GO:0006508">
    <property type="term" value="P:proteolysis"/>
    <property type="evidence" value="ECO:0007669"/>
    <property type="project" value="UniProtKB-KW"/>
</dbReference>
<dbReference type="Proteomes" id="UP000041254">
    <property type="component" value="Unassembled WGS sequence"/>
</dbReference>
<dbReference type="Pfam" id="PF00648">
    <property type="entry name" value="Peptidase_C2"/>
    <property type="match status" value="1"/>
</dbReference>
<dbReference type="InterPro" id="IPR022683">
    <property type="entry name" value="Calpain_III"/>
</dbReference>
<comment type="caution">
    <text evidence="4">Lacks conserved residue(s) required for the propagation of feature annotation.</text>
</comment>
<evidence type="ECO:0000259" key="5">
    <source>
        <dbReference type="PROSITE" id="PS50203"/>
    </source>
</evidence>
<dbReference type="InterPro" id="IPR001300">
    <property type="entry name" value="Peptidase_C2_calpain_cat"/>
</dbReference>
<dbReference type="Gene3D" id="2.60.120.380">
    <property type="match status" value="1"/>
</dbReference>
<evidence type="ECO:0000256" key="3">
    <source>
        <dbReference type="ARBA" id="ARBA00022807"/>
    </source>
</evidence>
<sequence length="472" mass="54106">MTATSAVPKELWPTLFEKTMGGYASIDGSFAPDNLYLLSGWIAECIDFDKLQKNMRRSIDQLWSDILQLLRDRKAVACLATPASSDRQVESAIGNTGLLSQHAYSVLEAAEVDGNKLMFIRNPHRQTRWKGKFSPSDRLSWTHRMKDELQYDPQKHQNDDGCFWMEWKDISTHFDGISLAYDPSIFPHRVDVHSCFDPTGQAAFVSSARRVSAFSPQFVLELKPTKDDLCLSEVEVWVQLHRHISAADHVKEEKEKKISITTHVFEGGDRVQLIDGERWSKLSMATYMMIKLDKFRLPWRKRDDPVERELSDYNLKYTIVVGQYKRKEAFNFTFSVFSTVKATLHELPPVIPQGWISQYHDGEWTKENAGGCRNHPTFDKNPQYSVITPEDVKAVVLLESQHPHGVAVVQDVFRKIAYTLSFYLQTDTTFKAGENRLTVTTYEPQQLGKYRLSIHTPPLSGSPVYPVVKRVK</sequence>
<dbReference type="SUPFAM" id="SSF49758">
    <property type="entry name" value="Calpain large subunit, middle domain (domain III)"/>
    <property type="match status" value="2"/>
</dbReference>
<reference evidence="6 7" key="1">
    <citation type="submission" date="2014-11" db="EMBL/GenBank/DDBJ databases">
        <authorList>
            <person name="Zhu J."/>
            <person name="Qi W."/>
            <person name="Song R."/>
        </authorList>
    </citation>
    <scope>NUCLEOTIDE SEQUENCE [LARGE SCALE GENOMIC DNA]</scope>
</reference>
<keyword evidence="2" id="KW-0378">Hydrolase</keyword>